<proteinExistence type="predicted"/>
<evidence type="ECO:0000256" key="1">
    <source>
        <dbReference type="SAM" id="MobiDB-lite"/>
    </source>
</evidence>
<feature type="compositionally biased region" description="Basic and acidic residues" evidence="1">
    <location>
        <begin position="461"/>
        <end position="473"/>
    </location>
</feature>
<feature type="region of interest" description="Disordered" evidence="1">
    <location>
        <begin position="432"/>
        <end position="490"/>
    </location>
</feature>
<reference evidence="2" key="2">
    <citation type="submission" date="2013-10" db="EMBL/GenBank/DDBJ databases">
        <authorList>
            <person name="Aslett M."/>
        </authorList>
    </citation>
    <scope>NUCLEOTIDE SEQUENCE [LARGE SCALE GENOMIC DNA]</scope>
    <source>
        <strain evidence="2">Houghton</strain>
    </source>
</reference>
<dbReference type="EMBL" id="HG682139">
    <property type="protein sequence ID" value="CDJ29813.1"/>
    <property type="molecule type" value="Genomic_DNA"/>
</dbReference>
<accession>U6K208</accession>
<organism evidence="2 3">
    <name type="scientific">Eimeria mitis</name>
    <dbReference type="NCBI Taxonomy" id="44415"/>
    <lineage>
        <taxon>Eukaryota</taxon>
        <taxon>Sar</taxon>
        <taxon>Alveolata</taxon>
        <taxon>Apicomplexa</taxon>
        <taxon>Conoidasida</taxon>
        <taxon>Coccidia</taxon>
        <taxon>Eucoccidiorida</taxon>
        <taxon>Eimeriorina</taxon>
        <taxon>Eimeriidae</taxon>
        <taxon>Eimeria</taxon>
    </lineage>
</organism>
<dbReference type="Proteomes" id="UP000030744">
    <property type="component" value="Unassembled WGS sequence"/>
</dbReference>
<sequence>MTAVYLVLRCAVYLVNASKSRVALRFLAKAEETTRKEAGEPCTVQDDDQPEAAAGAAGVEREGEVLVKDELLERARQYVAELANLLSGNEWVFLQLDRDMRARLVAEFLCLSLVEVSALLSLLGRDERAGIEETIPSISTAIGPVYISLCGSGLTQSRRRHLKFLLSLLGSLPNVEPAASTLSMTQRLLKLKQLLELQDMALTQLKYGISALTKAVESSTEAGDDPTAAASAAKGAAAATAGATATPDLPEAPAECLLDAVVRAIELTVHRRKKQFFVDPILSAWMREVHHQKPHYGLMSTRRLSWLTQRPLKTHSELLEALRATPLGSGNVSLQQTLTEEVDAQQEAATSSAQQELSQSDRLRVSSRLYRFPDTAIQCFAMERQVYLDMYRRLLHRGVSKSMQCRTAGQEGSPEVDTWPFTSRVWGPLGTAPPVIGAGAFPTEGPEEPSHPEATSGDTQLAERLERAPDKQPGEAAPSWHPPGSSDSGS</sequence>
<dbReference type="AlphaFoldDB" id="U6K208"/>
<reference evidence="2" key="1">
    <citation type="submission" date="2013-10" db="EMBL/GenBank/DDBJ databases">
        <title>Genomic analysis of the causative agents of coccidiosis in chickens.</title>
        <authorList>
            <person name="Reid A.J."/>
            <person name="Blake D."/>
            <person name="Billington K."/>
            <person name="Browne H."/>
            <person name="Dunn M."/>
            <person name="Hung S."/>
            <person name="Kawahara F."/>
            <person name="Miranda-Saavedra D."/>
            <person name="Mourier T."/>
            <person name="Nagra H."/>
            <person name="Otto T.D."/>
            <person name="Rawlings N."/>
            <person name="Sanchez A."/>
            <person name="Sanders M."/>
            <person name="Subramaniam C."/>
            <person name="Tay Y."/>
            <person name="Dear P."/>
            <person name="Doerig C."/>
            <person name="Gruber A."/>
            <person name="Parkinson J."/>
            <person name="Shirley M."/>
            <person name="Wan K.L."/>
            <person name="Berriman M."/>
            <person name="Tomley F."/>
            <person name="Pain A."/>
        </authorList>
    </citation>
    <scope>NUCLEOTIDE SEQUENCE [LARGE SCALE GENOMIC DNA]</scope>
    <source>
        <strain evidence="2">Houghton</strain>
    </source>
</reference>
<evidence type="ECO:0000313" key="2">
    <source>
        <dbReference type="EMBL" id="CDJ29813.1"/>
    </source>
</evidence>
<dbReference type="RefSeq" id="XP_013352382.1">
    <property type="nucleotide sequence ID" value="XM_013496928.1"/>
</dbReference>
<dbReference type="OrthoDB" id="353150at2759"/>
<evidence type="ECO:0000313" key="3">
    <source>
        <dbReference type="Proteomes" id="UP000030744"/>
    </source>
</evidence>
<dbReference type="VEuPathDB" id="ToxoDB:EMH_0052860"/>
<name>U6K208_9EIME</name>
<keyword evidence="3" id="KW-1185">Reference proteome</keyword>
<dbReference type="GeneID" id="25379962"/>
<protein>
    <submittedName>
        <fullName evidence="2">Uncharacterized protein</fullName>
    </submittedName>
</protein>
<gene>
    <name evidence="2" type="ORF">EMH_0052860</name>
</gene>